<name>A0A6A4T600_SCOMX</name>
<dbReference type="Proteomes" id="UP000438429">
    <property type="component" value="Unassembled WGS sequence"/>
</dbReference>
<sequence>MDINKEAAILSHVSIAMRGNCVFSGYIPHFKVFTGQAVLFPSSKSTNGVRGVDRCTAHRDSRVSDVSTAALRARPRPQNNRHRKDMKVEGLRRAITAKKETKILIYIRS</sequence>
<reference evidence="1 2" key="1">
    <citation type="submission" date="2019-06" db="EMBL/GenBank/DDBJ databases">
        <title>Draft genomes of female and male turbot (Scophthalmus maximus).</title>
        <authorList>
            <person name="Xu H."/>
            <person name="Xu X.-W."/>
            <person name="Shao C."/>
            <person name="Chen S."/>
        </authorList>
    </citation>
    <scope>NUCLEOTIDE SEQUENCE [LARGE SCALE GENOMIC DNA]</scope>
    <source>
        <strain evidence="1">Ysfricsl-2016a</strain>
        <tissue evidence="1">Blood</tissue>
    </source>
</reference>
<gene>
    <name evidence="1" type="ORF">F2P81_007953</name>
</gene>
<accession>A0A6A4T600</accession>
<dbReference type="EMBL" id="VEVO01000007">
    <property type="protein sequence ID" value="KAF0039718.1"/>
    <property type="molecule type" value="Genomic_DNA"/>
</dbReference>
<protein>
    <submittedName>
        <fullName evidence="1">Uncharacterized protein</fullName>
    </submittedName>
</protein>
<proteinExistence type="predicted"/>
<evidence type="ECO:0000313" key="2">
    <source>
        <dbReference type="Proteomes" id="UP000438429"/>
    </source>
</evidence>
<dbReference type="AlphaFoldDB" id="A0A6A4T600"/>
<comment type="caution">
    <text evidence="1">The sequence shown here is derived from an EMBL/GenBank/DDBJ whole genome shotgun (WGS) entry which is preliminary data.</text>
</comment>
<organism evidence="1 2">
    <name type="scientific">Scophthalmus maximus</name>
    <name type="common">Turbot</name>
    <name type="synonym">Psetta maxima</name>
    <dbReference type="NCBI Taxonomy" id="52904"/>
    <lineage>
        <taxon>Eukaryota</taxon>
        <taxon>Metazoa</taxon>
        <taxon>Chordata</taxon>
        <taxon>Craniata</taxon>
        <taxon>Vertebrata</taxon>
        <taxon>Euteleostomi</taxon>
        <taxon>Actinopterygii</taxon>
        <taxon>Neopterygii</taxon>
        <taxon>Teleostei</taxon>
        <taxon>Neoteleostei</taxon>
        <taxon>Acanthomorphata</taxon>
        <taxon>Carangaria</taxon>
        <taxon>Pleuronectiformes</taxon>
        <taxon>Pleuronectoidei</taxon>
        <taxon>Scophthalmidae</taxon>
        <taxon>Scophthalmus</taxon>
    </lineage>
</organism>
<evidence type="ECO:0000313" key="1">
    <source>
        <dbReference type="EMBL" id="KAF0039718.1"/>
    </source>
</evidence>